<dbReference type="EMBL" id="BGPR01000102">
    <property type="protein sequence ID" value="GBL94344.1"/>
    <property type="molecule type" value="Genomic_DNA"/>
</dbReference>
<protein>
    <submittedName>
        <fullName evidence="1">Uncharacterized protein</fullName>
    </submittedName>
</protein>
<reference evidence="1 2" key="1">
    <citation type="journal article" date="2019" name="Sci. Rep.">
        <title>Orb-weaving spider Araneus ventricosus genome elucidates the spidroin gene catalogue.</title>
        <authorList>
            <person name="Kono N."/>
            <person name="Nakamura H."/>
            <person name="Ohtoshi R."/>
            <person name="Moran D.A.P."/>
            <person name="Shinohara A."/>
            <person name="Yoshida Y."/>
            <person name="Fujiwara M."/>
            <person name="Mori M."/>
            <person name="Tomita M."/>
            <person name="Arakawa K."/>
        </authorList>
    </citation>
    <scope>NUCLEOTIDE SEQUENCE [LARGE SCALE GENOMIC DNA]</scope>
</reference>
<dbReference type="AlphaFoldDB" id="A0A4Y2BT57"/>
<sequence>MKNFITTLFYNQFHRSNQIKPDIFFKNQASPFVHLSSVLNCDIITKNVAQTPTRKSETCGRKNGLKTTSERRRIAANGRYRRSLTPRCNNLLAQREVISSNISHRP</sequence>
<dbReference type="Proteomes" id="UP000499080">
    <property type="component" value="Unassembled WGS sequence"/>
</dbReference>
<name>A0A4Y2BT57_ARAVE</name>
<proteinExistence type="predicted"/>
<keyword evidence="2" id="KW-1185">Reference proteome</keyword>
<comment type="caution">
    <text evidence="1">The sequence shown here is derived from an EMBL/GenBank/DDBJ whole genome shotgun (WGS) entry which is preliminary data.</text>
</comment>
<organism evidence="1 2">
    <name type="scientific">Araneus ventricosus</name>
    <name type="common">Orbweaver spider</name>
    <name type="synonym">Epeira ventricosa</name>
    <dbReference type="NCBI Taxonomy" id="182803"/>
    <lineage>
        <taxon>Eukaryota</taxon>
        <taxon>Metazoa</taxon>
        <taxon>Ecdysozoa</taxon>
        <taxon>Arthropoda</taxon>
        <taxon>Chelicerata</taxon>
        <taxon>Arachnida</taxon>
        <taxon>Araneae</taxon>
        <taxon>Araneomorphae</taxon>
        <taxon>Entelegynae</taxon>
        <taxon>Araneoidea</taxon>
        <taxon>Araneidae</taxon>
        <taxon>Araneus</taxon>
    </lineage>
</organism>
<accession>A0A4Y2BT57</accession>
<evidence type="ECO:0000313" key="2">
    <source>
        <dbReference type="Proteomes" id="UP000499080"/>
    </source>
</evidence>
<gene>
    <name evidence="1" type="ORF">AVEN_7327_1</name>
</gene>
<evidence type="ECO:0000313" key="1">
    <source>
        <dbReference type="EMBL" id="GBL94344.1"/>
    </source>
</evidence>